<organism evidence="2">
    <name type="scientific">Culex pipiens</name>
    <name type="common">House mosquito</name>
    <dbReference type="NCBI Taxonomy" id="7175"/>
    <lineage>
        <taxon>Eukaryota</taxon>
        <taxon>Metazoa</taxon>
        <taxon>Ecdysozoa</taxon>
        <taxon>Arthropoda</taxon>
        <taxon>Hexapoda</taxon>
        <taxon>Insecta</taxon>
        <taxon>Pterygota</taxon>
        <taxon>Neoptera</taxon>
        <taxon>Endopterygota</taxon>
        <taxon>Diptera</taxon>
        <taxon>Nematocera</taxon>
        <taxon>Culicoidea</taxon>
        <taxon>Culicidae</taxon>
        <taxon>Culicinae</taxon>
        <taxon>Culicini</taxon>
        <taxon>Culex</taxon>
        <taxon>Culex</taxon>
    </lineage>
</organism>
<reference evidence="2" key="1">
    <citation type="submission" date="2021-05" db="EMBL/GenBank/DDBJ databases">
        <authorList>
            <person name="Alioto T."/>
            <person name="Alioto T."/>
            <person name="Gomez Garrido J."/>
        </authorList>
    </citation>
    <scope>NUCLEOTIDE SEQUENCE</scope>
</reference>
<sequence length="159" mass="16875">MIVAIGATRRAVRRSRRCVRRVSSSVTTGIAFRCSGGATISRTVTRGRTRRDVRWTSWRGRSARRMSTRARMGGAFCAPGFATELPIASAARTSRTATSSANGTSLRVRPQAGTAPATLAASTRSTCAMVTRTAPTAKTSIAVRLSTRAGRTPCARRSA</sequence>
<dbReference type="EMBL" id="HBUE01257903">
    <property type="protein sequence ID" value="CAG6557514.1"/>
    <property type="molecule type" value="Transcribed_RNA"/>
</dbReference>
<dbReference type="EMBL" id="HBUE01152899">
    <property type="protein sequence ID" value="CAG6506210.1"/>
    <property type="molecule type" value="Transcribed_RNA"/>
</dbReference>
<protein>
    <submittedName>
        <fullName evidence="2">(northern house mosquito) hypothetical protein</fullName>
    </submittedName>
</protein>
<name>A0A8D8NA00_CULPI</name>
<dbReference type="AlphaFoldDB" id="A0A8D8NA00"/>
<evidence type="ECO:0000313" key="2">
    <source>
        <dbReference type="EMBL" id="CAG6557514.1"/>
    </source>
</evidence>
<feature type="region of interest" description="Disordered" evidence="1">
    <location>
        <begin position="95"/>
        <end position="120"/>
    </location>
</feature>
<evidence type="ECO:0000256" key="1">
    <source>
        <dbReference type="SAM" id="MobiDB-lite"/>
    </source>
</evidence>
<accession>A0A8D8NA00</accession>
<proteinExistence type="predicted"/>